<evidence type="ECO:0000313" key="2">
    <source>
        <dbReference type="EMBL" id="MFC3636133.1"/>
    </source>
</evidence>
<keyword evidence="3" id="KW-1185">Reference proteome</keyword>
<evidence type="ECO:0000313" key="3">
    <source>
        <dbReference type="Proteomes" id="UP001595704"/>
    </source>
</evidence>
<protein>
    <submittedName>
        <fullName evidence="2">Uncharacterized protein</fullName>
    </submittedName>
</protein>
<feature type="region of interest" description="Disordered" evidence="1">
    <location>
        <begin position="1"/>
        <end position="20"/>
    </location>
</feature>
<evidence type="ECO:0000256" key="1">
    <source>
        <dbReference type="SAM" id="MobiDB-lite"/>
    </source>
</evidence>
<dbReference type="Proteomes" id="UP001595704">
    <property type="component" value="Unassembled WGS sequence"/>
</dbReference>
<proteinExistence type="predicted"/>
<comment type="caution">
    <text evidence="2">The sequence shown here is derived from an EMBL/GenBank/DDBJ whole genome shotgun (WGS) entry which is preliminary data.</text>
</comment>
<reference evidence="3" key="1">
    <citation type="journal article" date="2019" name="Int. J. Syst. Evol. Microbiol.">
        <title>The Global Catalogue of Microorganisms (GCM) 10K type strain sequencing project: providing services to taxonomists for standard genome sequencing and annotation.</title>
        <authorList>
            <consortium name="The Broad Institute Genomics Platform"/>
            <consortium name="The Broad Institute Genome Sequencing Center for Infectious Disease"/>
            <person name="Wu L."/>
            <person name="Ma J."/>
        </authorList>
    </citation>
    <scope>NUCLEOTIDE SEQUENCE [LARGE SCALE GENOMIC DNA]</scope>
    <source>
        <strain evidence="3">KCTC 42282</strain>
    </source>
</reference>
<name>A0ABV7UCR4_9HYPH</name>
<accession>A0ABV7UCR4</accession>
<sequence>MVEKQHKGRSTPARLARGPSPRAAVLAAVAMLGAGGALMATTSGASAWCRGPGCYGPPAAGVVGGLAIGALAGAAAAGALAPPPPPPPVVYDEGPECYMTSRRVWVEGLGWRRRQVEVCD</sequence>
<organism evidence="2 3">
    <name type="scientific">Camelimonas fluminis</name>
    <dbReference type="NCBI Taxonomy" id="1576911"/>
    <lineage>
        <taxon>Bacteria</taxon>
        <taxon>Pseudomonadati</taxon>
        <taxon>Pseudomonadota</taxon>
        <taxon>Alphaproteobacteria</taxon>
        <taxon>Hyphomicrobiales</taxon>
        <taxon>Chelatococcaceae</taxon>
        <taxon>Camelimonas</taxon>
    </lineage>
</organism>
<dbReference type="EMBL" id="JBHRYC010000023">
    <property type="protein sequence ID" value="MFC3636133.1"/>
    <property type="molecule type" value="Genomic_DNA"/>
</dbReference>
<dbReference type="RefSeq" id="WP_191317752.1">
    <property type="nucleotide sequence ID" value="NZ_BNCG01000001.1"/>
</dbReference>
<gene>
    <name evidence="2" type="ORF">ACFONL_01865</name>
</gene>